<name>A0A0G2FZS0_9PEZI</name>
<reference evidence="2 3" key="1">
    <citation type="submission" date="2015-03" db="EMBL/GenBank/DDBJ databases">
        <authorList>
            <person name="Morales-Cruz A."/>
            <person name="Amrine K.C."/>
            <person name="Cantu D."/>
        </authorList>
    </citation>
    <scope>NUCLEOTIDE SEQUENCE [LARGE SCALE GENOMIC DNA]</scope>
    <source>
        <strain evidence="2">DS831</strain>
    </source>
</reference>
<feature type="compositionally biased region" description="Basic residues" evidence="1">
    <location>
        <begin position="198"/>
        <end position="211"/>
    </location>
</feature>
<evidence type="ECO:0000256" key="1">
    <source>
        <dbReference type="SAM" id="MobiDB-lite"/>
    </source>
</evidence>
<gene>
    <name evidence="2" type="ORF">UCDDS831_g06401</name>
</gene>
<feature type="region of interest" description="Disordered" evidence="1">
    <location>
        <begin position="188"/>
        <end position="233"/>
    </location>
</feature>
<comment type="caution">
    <text evidence="2">The sequence shown here is derived from an EMBL/GenBank/DDBJ whole genome shotgun (WGS) entry which is preliminary data.</text>
</comment>
<dbReference type="AlphaFoldDB" id="A0A0G2FZS0"/>
<dbReference type="Proteomes" id="UP000034182">
    <property type="component" value="Unassembled WGS sequence"/>
</dbReference>
<protein>
    <submittedName>
        <fullName evidence="2">Uncharacterized protein</fullName>
    </submittedName>
</protein>
<evidence type="ECO:0000313" key="2">
    <source>
        <dbReference type="EMBL" id="KKY17233.1"/>
    </source>
</evidence>
<reference evidence="2 3" key="2">
    <citation type="submission" date="2015-05" db="EMBL/GenBank/DDBJ databases">
        <title>Distinctive expansion of gene families associated with plant cell wall degradation and secondary metabolism in the genomes of grapevine trunk pathogens.</title>
        <authorList>
            <person name="Lawrence D.P."/>
            <person name="Travadon R."/>
            <person name="Rolshausen P.E."/>
            <person name="Baumgartner K."/>
        </authorList>
    </citation>
    <scope>NUCLEOTIDE SEQUENCE [LARGE SCALE GENOMIC DNA]</scope>
    <source>
        <strain evidence="2">DS831</strain>
    </source>
</reference>
<evidence type="ECO:0000313" key="3">
    <source>
        <dbReference type="Proteomes" id="UP000034182"/>
    </source>
</evidence>
<feature type="compositionally biased region" description="Basic and acidic residues" evidence="1">
    <location>
        <begin position="428"/>
        <end position="437"/>
    </location>
</feature>
<dbReference type="EMBL" id="LAQI01000159">
    <property type="protein sequence ID" value="KKY17233.1"/>
    <property type="molecule type" value="Genomic_DNA"/>
</dbReference>
<organism evidence="2 3">
    <name type="scientific">Diplodia seriata</name>
    <dbReference type="NCBI Taxonomy" id="420778"/>
    <lineage>
        <taxon>Eukaryota</taxon>
        <taxon>Fungi</taxon>
        <taxon>Dikarya</taxon>
        <taxon>Ascomycota</taxon>
        <taxon>Pezizomycotina</taxon>
        <taxon>Dothideomycetes</taxon>
        <taxon>Dothideomycetes incertae sedis</taxon>
        <taxon>Botryosphaeriales</taxon>
        <taxon>Botryosphaeriaceae</taxon>
        <taxon>Diplodia</taxon>
    </lineage>
</organism>
<feature type="region of interest" description="Disordered" evidence="1">
    <location>
        <begin position="416"/>
        <end position="437"/>
    </location>
</feature>
<sequence>MAATSPVEPSRFIHVSGIRTPRPLAELRHWFSRGHFIYDELREPVVPTAVAGAGPDRLATATSESHPRWESTLGVPVLRSAPADVDVEGEAGAPAEAASALVGLDDCDAALGAVAEKRGLDASATVPDGNVVLHEKAKATEAELLFEAQVKTIGDVEAALALQKGEGAVAAEEEHRLIEEESRKAEIKSKTWTGSRGKYGHKKGARPHGFHGRPAGGLGVDSERYQQQQQQQDALMSFDARHDMNSYDEAARARYTGQFDHFEPHPTPGTLPRYESYMGPDNQLPESLSTHWRMRQEYEAKLEAAQREQHRLRCERLAKYPWTWRDTVRDTTPVVSPVMSVLSPRAHEFVPAGLISPPASHGFVAPSMGAGVHHRHPSQAQQNVVWYPAPPAPVGSTQYWMNRQYRTMSTLNPTAGEFRPYAMPPRGPKMDDGGAGI</sequence>
<proteinExistence type="predicted"/>
<accession>A0A0G2FZS0</accession>